<keyword evidence="3" id="KW-1185">Reference proteome</keyword>
<dbReference type="HOGENOM" id="CLU_035715_2_1_7"/>
<accession>Q6AQQ8</accession>
<organism evidence="2 3">
    <name type="scientific">Desulfotalea psychrophila (strain LSv54 / DSM 12343)</name>
    <dbReference type="NCBI Taxonomy" id="177439"/>
    <lineage>
        <taxon>Bacteria</taxon>
        <taxon>Pseudomonadati</taxon>
        <taxon>Thermodesulfobacteriota</taxon>
        <taxon>Desulfobulbia</taxon>
        <taxon>Desulfobulbales</taxon>
        <taxon>Desulfocapsaceae</taxon>
        <taxon>Desulfotalea</taxon>
    </lineage>
</organism>
<evidence type="ECO:0000313" key="2">
    <source>
        <dbReference type="EMBL" id="CAG35315.1"/>
    </source>
</evidence>
<protein>
    <recommendedName>
        <fullName evidence="4">Lipoprotein</fullName>
    </recommendedName>
</protein>
<feature type="compositionally biased region" description="Basic and acidic residues" evidence="1">
    <location>
        <begin position="175"/>
        <end position="187"/>
    </location>
</feature>
<dbReference type="AlphaFoldDB" id="Q6AQQ8"/>
<dbReference type="PROSITE" id="PS51257">
    <property type="entry name" value="PROKAR_LIPOPROTEIN"/>
    <property type="match status" value="1"/>
</dbReference>
<dbReference type="eggNOG" id="COG3014">
    <property type="taxonomic scope" value="Bacteria"/>
</dbReference>
<dbReference type="STRING" id="177439.DP0586"/>
<proteinExistence type="predicted"/>
<evidence type="ECO:0000313" key="3">
    <source>
        <dbReference type="Proteomes" id="UP000000602"/>
    </source>
</evidence>
<dbReference type="KEGG" id="dps:DP0586"/>
<gene>
    <name evidence="2" type="ordered locus">DP0586</name>
</gene>
<evidence type="ECO:0008006" key="4">
    <source>
        <dbReference type="Google" id="ProtNLM"/>
    </source>
</evidence>
<sequence length="478" mass="53557">MMICMKRLPWYIIALYLAISLGGCGATLNQKKLGTFNQHLQTGRHQQALDLAMNAGDFDQEDRGTDLLWDLQAGNVLTLLGQFKRSNYVYDQAELLMKDKDTEGMATKGVGKIGSMLINNSVNGYQQTVYDSVMINTYKGLNDILLHDWQNARVEFNRAADRQRRAKEHFKKKIAEQEKRLAKEEKKSRRQKAGPSWNMRGASAEIDKNFTELNGWKAYGDYINPYTDYLHGLFFMLAASGNSRSDYDKAVYSFKRVAGTHGRNKVIKKDLYLARKLQSGQWRKNRLSPRVWVIFENGLAPTVDEIIIPVPLFLVTKDVDYVQIALPKIVEQPGAYPNLQVSAAGKKLGSTQQIASIDRVVESEFKKEYPYKVTEALISAAIKGTIQYVAEKEAGDLGSILSIVYQAATTHADTRSWTALPKEVQALQIKKPKCNSITLSAKGMLQPVKVALPKNRFSIVHVRAAGVGSQPTVQVVGF</sequence>
<evidence type="ECO:0000256" key="1">
    <source>
        <dbReference type="SAM" id="MobiDB-lite"/>
    </source>
</evidence>
<reference evidence="3" key="1">
    <citation type="journal article" date="2004" name="Environ. Microbiol.">
        <title>The genome of Desulfotalea psychrophila, a sulfate-reducing bacterium from permanently cold Arctic sediments.</title>
        <authorList>
            <person name="Rabus R."/>
            <person name="Ruepp A."/>
            <person name="Frickey T."/>
            <person name="Rattei T."/>
            <person name="Fartmann B."/>
            <person name="Stark M."/>
            <person name="Bauer M."/>
            <person name="Zibat A."/>
            <person name="Lombardot T."/>
            <person name="Becker I."/>
            <person name="Amann J."/>
            <person name="Gellner K."/>
            <person name="Teeling H."/>
            <person name="Leuschner W.D."/>
            <person name="Gloeckner F.-O."/>
            <person name="Lupas A.N."/>
            <person name="Amann R."/>
            <person name="Klenk H.-P."/>
        </authorList>
    </citation>
    <scope>NUCLEOTIDE SEQUENCE [LARGE SCALE GENOMIC DNA]</scope>
    <source>
        <strain evidence="3">DSM 12343 / LSv54</strain>
    </source>
</reference>
<dbReference type="EMBL" id="CR522870">
    <property type="protein sequence ID" value="CAG35315.1"/>
    <property type="molecule type" value="Genomic_DNA"/>
</dbReference>
<name>Q6AQQ8_DESPS</name>
<feature type="region of interest" description="Disordered" evidence="1">
    <location>
        <begin position="175"/>
        <end position="197"/>
    </location>
</feature>
<dbReference type="Proteomes" id="UP000000602">
    <property type="component" value="Chromosome"/>
</dbReference>